<dbReference type="GO" id="GO:0005737">
    <property type="term" value="C:cytoplasm"/>
    <property type="evidence" value="ECO:0007669"/>
    <property type="project" value="TreeGrafter"/>
</dbReference>
<evidence type="ECO:0000256" key="8">
    <source>
        <dbReference type="ARBA" id="ARBA00022723"/>
    </source>
</evidence>
<keyword evidence="16" id="KW-0325">Glycoprotein</keyword>
<feature type="compositionally biased region" description="Basic and acidic residues" evidence="20">
    <location>
        <begin position="332"/>
        <end position="343"/>
    </location>
</feature>
<feature type="domain" description="Aminopeptidase N-like N-terminal" evidence="23">
    <location>
        <begin position="579"/>
        <end position="784"/>
    </location>
</feature>
<evidence type="ECO:0000256" key="20">
    <source>
        <dbReference type="SAM" id="MobiDB-lite"/>
    </source>
</evidence>
<evidence type="ECO:0000259" key="21">
    <source>
        <dbReference type="Pfam" id="PF01433"/>
    </source>
</evidence>
<evidence type="ECO:0000256" key="15">
    <source>
        <dbReference type="ARBA" id="ARBA00023157"/>
    </source>
</evidence>
<evidence type="ECO:0000256" key="6">
    <source>
        <dbReference type="ARBA" id="ARBA00022670"/>
    </source>
</evidence>
<evidence type="ECO:0000313" key="24">
    <source>
        <dbReference type="EMBL" id="MDE47787.1"/>
    </source>
</evidence>
<accession>A0A6G1SC99</accession>
<dbReference type="PRINTS" id="PR00756">
    <property type="entry name" value="ALADIPTASE"/>
</dbReference>
<feature type="binding site" evidence="18">
    <location>
        <position position="886"/>
    </location>
    <ligand>
        <name>Zn(2+)</name>
        <dbReference type="ChEBI" id="CHEBI:29105"/>
        <note>catalytic</note>
    </ligand>
</feature>
<keyword evidence="12" id="KW-1133">Transmembrane helix</keyword>
<dbReference type="Gene3D" id="1.10.390.10">
    <property type="entry name" value="Neutral Protease Domain 2"/>
    <property type="match status" value="1"/>
</dbReference>
<keyword evidence="15" id="KW-1015">Disulfide bond</keyword>
<dbReference type="Gene3D" id="1.25.50.20">
    <property type="match status" value="1"/>
</dbReference>
<dbReference type="InterPro" id="IPR014782">
    <property type="entry name" value="Peptidase_M1_dom"/>
</dbReference>
<evidence type="ECO:0000256" key="1">
    <source>
        <dbReference type="ARBA" id="ARBA00004606"/>
    </source>
</evidence>
<keyword evidence="10 18" id="KW-0862">Zinc</keyword>
<protein>
    <submittedName>
        <fullName evidence="24">Aminopeptidase N</fullName>
    </submittedName>
</protein>
<feature type="binding site" evidence="18">
    <location>
        <position position="909"/>
    </location>
    <ligand>
        <name>Zn(2+)</name>
        <dbReference type="ChEBI" id="CHEBI:29105"/>
        <note>catalytic</note>
    </ligand>
</feature>
<evidence type="ECO:0000256" key="11">
    <source>
        <dbReference type="ARBA" id="ARBA00022968"/>
    </source>
</evidence>
<evidence type="ECO:0000259" key="22">
    <source>
        <dbReference type="Pfam" id="PF11838"/>
    </source>
</evidence>
<keyword evidence="4 24" id="KW-0031">Aminopeptidase</keyword>
<feature type="site" description="Transition state stabilizer" evidence="19">
    <location>
        <position position="972"/>
    </location>
</feature>
<feature type="compositionally biased region" description="Low complexity" evidence="20">
    <location>
        <begin position="1092"/>
        <end position="1103"/>
    </location>
</feature>
<keyword evidence="7" id="KW-0812">Transmembrane</keyword>
<feature type="compositionally biased region" description="Basic and acidic residues" evidence="20">
    <location>
        <begin position="226"/>
        <end position="250"/>
    </location>
</feature>
<evidence type="ECO:0000256" key="12">
    <source>
        <dbReference type="ARBA" id="ARBA00022989"/>
    </source>
</evidence>
<feature type="compositionally biased region" description="Basic and acidic residues" evidence="20">
    <location>
        <begin position="12"/>
        <end position="25"/>
    </location>
</feature>
<feature type="binding site" evidence="18">
    <location>
        <position position="890"/>
    </location>
    <ligand>
        <name>Zn(2+)</name>
        <dbReference type="ChEBI" id="CHEBI:29105"/>
        <note>catalytic</note>
    </ligand>
</feature>
<dbReference type="InterPro" id="IPR027268">
    <property type="entry name" value="Peptidase_M4/M1_CTD_sf"/>
</dbReference>
<keyword evidence="5" id="KW-1003">Cell membrane</keyword>
<organism evidence="24">
    <name type="scientific">Aceria tosichella</name>
    <name type="common">wheat curl mite</name>
    <dbReference type="NCBI Taxonomy" id="561515"/>
    <lineage>
        <taxon>Eukaryota</taxon>
        <taxon>Metazoa</taxon>
        <taxon>Ecdysozoa</taxon>
        <taxon>Arthropoda</taxon>
        <taxon>Chelicerata</taxon>
        <taxon>Arachnida</taxon>
        <taxon>Acari</taxon>
        <taxon>Acariformes</taxon>
        <taxon>Trombidiformes</taxon>
        <taxon>Prostigmata</taxon>
        <taxon>Eupodina</taxon>
        <taxon>Eriophyoidea</taxon>
        <taxon>Eriophyidae</taxon>
        <taxon>Eriophyinae</taxon>
        <taxon>Aceriini</taxon>
        <taxon>Aceria</taxon>
    </lineage>
</organism>
<feature type="region of interest" description="Disordered" evidence="20">
    <location>
        <begin position="286"/>
        <end position="343"/>
    </location>
</feature>
<dbReference type="InterPro" id="IPR045357">
    <property type="entry name" value="Aminopeptidase_N-like_N"/>
</dbReference>
<dbReference type="InterPro" id="IPR050344">
    <property type="entry name" value="Peptidase_M1_aminopeptidases"/>
</dbReference>
<feature type="active site" description="Proton acceptor" evidence="17">
    <location>
        <position position="887"/>
    </location>
</feature>
<evidence type="ECO:0000259" key="23">
    <source>
        <dbReference type="Pfam" id="PF17900"/>
    </source>
</evidence>
<comment type="cofactor">
    <cofactor evidence="18">
        <name>Zn(2+)</name>
        <dbReference type="ChEBI" id="CHEBI:29105"/>
    </cofactor>
    <text evidence="18">Binds 1 zinc ion per subunit.</text>
</comment>
<dbReference type="GO" id="GO:0042277">
    <property type="term" value="F:peptide binding"/>
    <property type="evidence" value="ECO:0007669"/>
    <property type="project" value="TreeGrafter"/>
</dbReference>
<dbReference type="PANTHER" id="PTHR11533:SF294">
    <property type="entry name" value="THYROTROPIN-RELEASING HORMONE-DEGRADING ECTOENZYME"/>
    <property type="match status" value="1"/>
</dbReference>
<evidence type="ECO:0000256" key="18">
    <source>
        <dbReference type="PIRSR" id="PIRSR634016-3"/>
    </source>
</evidence>
<dbReference type="CDD" id="cd09601">
    <property type="entry name" value="M1_APN-Q_like"/>
    <property type="match status" value="1"/>
</dbReference>
<feature type="domain" description="Peptidase M1 membrane alanine aminopeptidase" evidence="21">
    <location>
        <begin position="814"/>
        <end position="1021"/>
    </location>
</feature>
<dbReference type="SUPFAM" id="SSF63737">
    <property type="entry name" value="Leukotriene A4 hydrolase N-terminal domain"/>
    <property type="match status" value="1"/>
</dbReference>
<keyword evidence="6" id="KW-0645">Protease</keyword>
<dbReference type="FunFam" id="1.25.50.20:FF:000001">
    <property type="entry name" value="Aminopeptidase"/>
    <property type="match status" value="1"/>
</dbReference>
<feature type="compositionally biased region" description="Polar residues" evidence="20">
    <location>
        <begin position="127"/>
        <end position="138"/>
    </location>
</feature>
<dbReference type="EMBL" id="GGYP01003016">
    <property type="protein sequence ID" value="MDE47787.1"/>
    <property type="molecule type" value="Transcribed_RNA"/>
</dbReference>
<comment type="subcellular location">
    <subcellularLocation>
        <location evidence="2">Cell membrane</location>
        <topology evidence="2">Lipid-anchor</topology>
        <topology evidence="2">GPI-anchor</topology>
    </subcellularLocation>
    <subcellularLocation>
        <location evidence="1">Membrane</location>
        <topology evidence="1">Single-pass type II membrane protein</topology>
    </subcellularLocation>
</comment>
<feature type="compositionally biased region" description="Low complexity" evidence="20">
    <location>
        <begin position="112"/>
        <end position="126"/>
    </location>
</feature>
<keyword evidence="8 18" id="KW-0479">Metal-binding</keyword>
<dbReference type="Pfam" id="PF17900">
    <property type="entry name" value="Peptidase_M1_N"/>
    <property type="match status" value="1"/>
</dbReference>
<evidence type="ECO:0000256" key="9">
    <source>
        <dbReference type="ARBA" id="ARBA00022801"/>
    </source>
</evidence>
<sequence>MSTQTKQQQRPSSDEVKIAVGEHKGAQVVTAMTTTTTASAADRSLTNEPNNNNNNHEKKNTNTNTSTVVAADDSKNAPLSPVQQGNNNHQKRDKQKLTTGGVAKAGAKLIESNGNNKNSDNSDSSDITGTGSLQTNKTSPKKTTKTKTTTGNGGGDNDKGEQQRDGQSSARMGNVISVEEESSSVVVEEPPAASPLRVVVGANDQDSSGQHAAGFQGEDDDDGNEDDPRRDNERREDEIGRRDRQPKEQQKQNQQQRQEEETLPSESQPSMVAVDAVTGQRRLLEETRTNTHGQNVDGQQLDEPKIKEKSLKEGDQKEKDASPPPTLGRVPAADKNRSDSPEVDKTVANANCHHHKALISSPLQLQLQTKQQSLLQDTKWPNADQLELGVPLDQQQHQNNLNLNLDLNHHRHIHRQQQLNNNNDYDDNSPLATYHYKPATTKRLSYLQGLLLRKWPCLPLTICIMTSLLFGILLSGLTIYLMHGLSDCSELASHFSATAGSPFTGAAGGSQHHLRHHSTNLLPHELIMDAPIEAASGAAGTLDGALPPELTHRQLTDAPSKAAAAAAAPVFQRLSGSVVPQHYELFIWPHIAPPSFHFNGSVEIRLTCKSPTNNITLHTLELDIDQASLRLVKLTNNTGTRLTRAATSSSSAPKVSRLSQDKQLQYSIIHLDSMLEPEQDYLLSMDFVGTLNDDLAGFYKIKYERQNSSEINWIAATQFQATDARRAFPCFDEPLYKATFGIRLKHWKNMTALSNMPIVNSEDSPDGLWITDTFAKSQRMSTYLVAFAVTNFESRTAGNITVWTRPGFVHTADYALSIAGKILRHYEDFFGIAYPLPKMDMIALPDFNAGAMENWGLITYRETAMLYDENSSSVANKQRVAVVVAHELAHQWFGNLVTPKWWDDLWLNEGFASFVEYIGVDHVEPKWRMLDQFVVDEVQNVFKLDGLSSSHQISIPVNNPDEISEIFDHISYAKGASIIRMMNHFLTDRVFKAGLQRYLRALKYSNAEQSDLWAHLTAAQQMFRRGNNNSNSNSSLSSADNNDDLEAIDVGKVMNSWTLQIGYPLVTLTRDYNKNTARLEQVRYQPYKPQEETSNSSNRTSESAQLEKVNDRKQQQQEQRWEIPITYTWKSEQNWQPTTRLWMRQNHSGPVEIPNSRDKQLVDTGTGLVLRTTTNSSNSNKFAQANEWMIVNVQQVGYYRVNYDLQNWKLLIAQLQQDHTKIGTTNRAQLLDDIFELAKSSLIDYQLAMEATKYLKMEREYLPWESVLLSFGYIDDMLLRTSIYGDWQDYFAQLIEPYYARYKDLDWTKPTAGNSSTSTSSLSATTQTPDIDANDVLEHYNQVNAVAWACAVNNQHCIDKAIAAFKNWKNTGVNNIRPALRLRTYSTAIEFGNKDDWDFLWRVYEKEQNASERDRILRALGCSRELWILSRYLEWTFSKTKPIRRQDGSFVFRVVAKNNHGRDIAFNFMRERWPIIKEYYGKSSFSLGSLIKSVATLMNTQLELDQLRAFYETIKGDVGTGKRSFQIAIEEVESNVYWRNRNYKILEKWLQEERLAASPK</sequence>
<keyword evidence="11" id="KW-0735">Signal-anchor</keyword>
<dbReference type="InterPro" id="IPR042097">
    <property type="entry name" value="Aminopeptidase_N-like_N_sf"/>
</dbReference>
<keyword evidence="13" id="KW-0482">Metalloprotease</keyword>
<feature type="compositionally biased region" description="Basic and acidic residues" evidence="20">
    <location>
        <begin position="1108"/>
        <end position="1117"/>
    </location>
</feature>
<evidence type="ECO:0000256" key="16">
    <source>
        <dbReference type="ARBA" id="ARBA00023180"/>
    </source>
</evidence>
<dbReference type="FunFam" id="1.10.390.10:FF:000001">
    <property type="entry name" value="Aminopeptidase"/>
    <property type="match status" value="1"/>
</dbReference>
<evidence type="ECO:0000256" key="17">
    <source>
        <dbReference type="PIRSR" id="PIRSR634016-1"/>
    </source>
</evidence>
<dbReference type="FunFam" id="2.60.40.1730:FF:000012">
    <property type="entry name" value="Aminopeptidase N"/>
    <property type="match status" value="1"/>
</dbReference>
<keyword evidence="9" id="KW-0378">Hydrolase</keyword>
<dbReference type="GO" id="GO:0006508">
    <property type="term" value="P:proteolysis"/>
    <property type="evidence" value="ECO:0007669"/>
    <property type="project" value="UniProtKB-KW"/>
</dbReference>
<feature type="compositionally biased region" description="Basic and acidic residues" evidence="20">
    <location>
        <begin position="302"/>
        <end position="321"/>
    </location>
</feature>
<dbReference type="GO" id="GO:0070006">
    <property type="term" value="F:metalloaminopeptidase activity"/>
    <property type="evidence" value="ECO:0007669"/>
    <property type="project" value="TreeGrafter"/>
</dbReference>
<feature type="compositionally biased region" description="Polar residues" evidence="20">
    <location>
        <begin position="1"/>
        <end position="11"/>
    </location>
</feature>
<feature type="domain" description="ERAP1-like C-terminal" evidence="22">
    <location>
        <begin position="1188"/>
        <end position="1533"/>
    </location>
</feature>
<proteinExistence type="inferred from homology"/>
<evidence type="ECO:0000256" key="4">
    <source>
        <dbReference type="ARBA" id="ARBA00022438"/>
    </source>
</evidence>
<dbReference type="Gene3D" id="2.60.40.1730">
    <property type="entry name" value="tricorn interacting facor f3 domain"/>
    <property type="match status" value="1"/>
</dbReference>
<reference evidence="24" key="1">
    <citation type="submission" date="2018-10" db="EMBL/GenBank/DDBJ databases">
        <title>Transcriptome assembly of Aceria tosichella (Wheat curl mite) Type 2.</title>
        <authorList>
            <person name="Scully E.D."/>
            <person name="Geib S.M."/>
            <person name="Palmer N.A."/>
            <person name="Gupta A.K."/>
            <person name="Sarath G."/>
            <person name="Tatineni S."/>
        </authorList>
    </citation>
    <scope>NUCLEOTIDE SEQUENCE</scope>
    <source>
        <strain evidence="24">LincolnNE</strain>
    </source>
</reference>
<dbReference type="GO" id="GO:0043171">
    <property type="term" value="P:peptide catabolic process"/>
    <property type="evidence" value="ECO:0007669"/>
    <property type="project" value="TreeGrafter"/>
</dbReference>
<evidence type="ECO:0000256" key="7">
    <source>
        <dbReference type="ARBA" id="ARBA00022692"/>
    </source>
</evidence>
<dbReference type="Gene3D" id="2.60.40.1910">
    <property type="match status" value="1"/>
</dbReference>
<feature type="region of interest" description="Disordered" evidence="20">
    <location>
        <begin position="1080"/>
        <end position="1117"/>
    </location>
</feature>
<evidence type="ECO:0000256" key="5">
    <source>
        <dbReference type="ARBA" id="ARBA00022475"/>
    </source>
</evidence>
<dbReference type="GO" id="GO:0005886">
    <property type="term" value="C:plasma membrane"/>
    <property type="evidence" value="ECO:0007669"/>
    <property type="project" value="UniProtKB-SubCell"/>
</dbReference>
<feature type="compositionally biased region" description="Low complexity" evidence="20">
    <location>
        <begin position="30"/>
        <end position="54"/>
    </location>
</feature>
<evidence type="ECO:0000256" key="13">
    <source>
        <dbReference type="ARBA" id="ARBA00023049"/>
    </source>
</evidence>
<gene>
    <name evidence="24" type="primary">ANPEP_0</name>
    <name evidence="24" type="ORF">g.13894</name>
</gene>
<evidence type="ECO:0000256" key="19">
    <source>
        <dbReference type="PIRSR" id="PIRSR634016-4"/>
    </source>
</evidence>
<evidence type="ECO:0000256" key="14">
    <source>
        <dbReference type="ARBA" id="ARBA00023136"/>
    </source>
</evidence>
<name>A0A6G1SC99_9ACAR</name>
<feature type="region of interest" description="Disordered" evidence="20">
    <location>
        <begin position="1"/>
        <end position="273"/>
    </location>
</feature>
<dbReference type="InterPro" id="IPR001930">
    <property type="entry name" value="Peptidase_M1"/>
</dbReference>
<evidence type="ECO:0000256" key="2">
    <source>
        <dbReference type="ARBA" id="ARBA00004609"/>
    </source>
</evidence>
<dbReference type="GO" id="GO:0005615">
    <property type="term" value="C:extracellular space"/>
    <property type="evidence" value="ECO:0007669"/>
    <property type="project" value="TreeGrafter"/>
</dbReference>
<dbReference type="GO" id="GO:0008270">
    <property type="term" value="F:zinc ion binding"/>
    <property type="evidence" value="ECO:0007669"/>
    <property type="project" value="InterPro"/>
</dbReference>
<comment type="similarity">
    <text evidence="3">Belongs to the peptidase M1 family.</text>
</comment>
<dbReference type="SUPFAM" id="SSF55486">
    <property type="entry name" value="Metalloproteases ('zincins'), catalytic domain"/>
    <property type="match status" value="1"/>
</dbReference>
<dbReference type="PANTHER" id="PTHR11533">
    <property type="entry name" value="PROTEASE M1 ZINC METALLOPROTEASE"/>
    <property type="match status" value="1"/>
</dbReference>
<dbReference type="InterPro" id="IPR034016">
    <property type="entry name" value="M1_APN-typ"/>
</dbReference>
<evidence type="ECO:0000256" key="3">
    <source>
        <dbReference type="ARBA" id="ARBA00010136"/>
    </source>
</evidence>
<dbReference type="Pfam" id="PF11838">
    <property type="entry name" value="ERAP1_C"/>
    <property type="match status" value="1"/>
</dbReference>
<dbReference type="InterPro" id="IPR024571">
    <property type="entry name" value="ERAP1-like_C_dom"/>
</dbReference>
<evidence type="ECO:0000256" key="10">
    <source>
        <dbReference type="ARBA" id="ARBA00022833"/>
    </source>
</evidence>
<dbReference type="Pfam" id="PF01433">
    <property type="entry name" value="Peptidase_M1"/>
    <property type="match status" value="1"/>
</dbReference>
<keyword evidence="14" id="KW-0472">Membrane</keyword>